<dbReference type="Pfam" id="PF04719">
    <property type="entry name" value="TAFII28"/>
    <property type="match status" value="1"/>
</dbReference>
<dbReference type="InterPro" id="IPR009072">
    <property type="entry name" value="Histone-fold"/>
</dbReference>
<keyword evidence="9" id="KW-1185">Reference proteome</keyword>
<feature type="compositionally biased region" description="Basic and acidic residues" evidence="6">
    <location>
        <begin position="57"/>
        <end position="69"/>
    </location>
</feature>
<evidence type="ECO:0000256" key="6">
    <source>
        <dbReference type="SAM" id="MobiDB-lite"/>
    </source>
</evidence>
<dbReference type="SUPFAM" id="SSF47113">
    <property type="entry name" value="Histone-fold"/>
    <property type="match status" value="1"/>
</dbReference>
<protein>
    <recommendedName>
        <fullName evidence="7">TAFII28-like protein domain-containing protein</fullName>
    </recommendedName>
</protein>
<dbReference type="AlphaFoldDB" id="A0AAF0J1V0"/>
<dbReference type="PANTHER" id="PTHR13218:SF8">
    <property type="entry name" value="TRANSCRIPTION INITIATION FACTOR TFIID SUBUNIT 11"/>
    <property type="match status" value="1"/>
</dbReference>
<keyword evidence="4" id="KW-0804">Transcription</keyword>
<evidence type="ECO:0000256" key="3">
    <source>
        <dbReference type="ARBA" id="ARBA00023015"/>
    </source>
</evidence>
<dbReference type="InterPro" id="IPR006809">
    <property type="entry name" value="TAFII28_dom"/>
</dbReference>
<accession>A0AAF0J1V0</accession>
<dbReference type="GO" id="GO:0005669">
    <property type="term" value="C:transcription factor TFIID complex"/>
    <property type="evidence" value="ECO:0007669"/>
    <property type="project" value="InterPro"/>
</dbReference>
<evidence type="ECO:0000313" key="8">
    <source>
        <dbReference type="EMBL" id="WFD26347.1"/>
    </source>
</evidence>
<dbReference type="CDD" id="cd08048">
    <property type="entry name" value="HFD_TAF11"/>
    <property type="match status" value="1"/>
</dbReference>
<dbReference type="GO" id="GO:0046982">
    <property type="term" value="F:protein heterodimerization activity"/>
    <property type="evidence" value="ECO:0007669"/>
    <property type="project" value="InterPro"/>
</dbReference>
<dbReference type="GO" id="GO:0016251">
    <property type="term" value="F:RNA polymerase II general transcription initiation factor activity"/>
    <property type="evidence" value="ECO:0007669"/>
    <property type="project" value="TreeGrafter"/>
</dbReference>
<evidence type="ECO:0000256" key="1">
    <source>
        <dbReference type="ARBA" id="ARBA00004123"/>
    </source>
</evidence>
<dbReference type="Proteomes" id="UP001213623">
    <property type="component" value="Chromosome 2"/>
</dbReference>
<evidence type="ECO:0000256" key="4">
    <source>
        <dbReference type="ARBA" id="ARBA00023163"/>
    </source>
</evidence>
<gene>
    <name evidence="8" type="ORF">MNAN1_001328</name>
</gene>
<keyword evidence="3" id="KW-0805">Transcription regulation</keyword>
<dbReference type="Gene3D" id="1.10.20.10">
    <property type="entry name" value="Histone, subunit A"/>
    <property type="match status" value="1"/>
</dbReference>
<organism evidence="8 9">
    <name type="scientific">Malassezia nana</name>
    <dbReference type="NCBI Taxonomy" id="180528"/>
    <lineage>
        <taxon>Eukaryota</taxon>
        <taxon>Fungi</taxon>
        <taxon>Dikarya</taxon>
        <taxon>Basidiomycota</taxon>
        <taxon>Ustilaginomycotina</taxon>
        <taxon>Malasseziomycetes</taxon>
        <taxon>Malasseziales</taxon>
        <taxon>Malasseziaceae</taxon>
        <taxon>Malassezia</taxon>
    </lineage>
</organism>
<sequence>MESAAGAKKRARKSDAGLPADQASASVSPGAGDDALDDVDEGLVDWQSQKKSKKRKGDATRASTRERSSSTRAPSAEALRRSVSRVDADADTRKDDASEQDDDEAESDGADGDALAEDEFTRQQTIYAAQQRNMGLLSHLMDEDQLERHMASRRGTLNKGSVRKVCTSFSPQLVNHVLSQSVNQHIVMAASGVGKVFVGEMVEQARAVQRERHETGPIQPVHLYEAYRRYKLAQERPGRYPPGLSNGTPGLGRSRRLF</sequence>
<keyword evidence="5" id="KW-0539">Nucleus</keyword>
<proteinExistence type="inferred from homology"/>
<dbReference type="InterPro" id="IPR045127">
    <property type="entry name" value="TAF11-like"/>
</dbReference>
<feature type="compositionally biased region" description="Acidic residues" evidence="6">
    <location>
        <begin position="98"/>
        <end position="113"/>
    </location>
</feature>
<comment type="similarity">
    <text evidence="2">Belongs to the TAF11 family.</text>
</comment>
<feature type="compositionally biased region" description="Acidic residues" evidence="6">
    <location>
        <begin position="34"/>
        <end position="43"/>
    </location>
</feature>
<feature type="region of interest" description="Disordered" evidence="6">
    <location>
        <begin position="235"/>
        <end position="258"/>
    </location>
</feature>
<name>A0AAF0J1V0_9BASI</name>
<dbReference type="GO" id="GO:0051123">
    <property type="term" value="P:RNA polymerase II preinitiation complex assembly"/>
    <property type="evidence" value="ECO:0007669"/>
    <property type="project" value="InterPro"/>
</dbReference>
<dbReference type="PANTHER" id="PTHR13218">
    <property type="entry name" value="TRANSCRIPTION INITIATION FACTOR TFIID SUBUNIT 11-RELATED"/>
    <property type="match status" value="1"/>
</dbReference>
<feature type="region of interest" description="Disordered" evidence="6">
    <location>
        <begin position="1"/>
        <end position="113"/>
    </location>
</feature>
<evidence type="ECO:0000256" key="2">
    <source>
        <dbReference type="ARBA" id="ARBA00009788"/>
    </source>
</evidence>
<comment type="subcellular location">
    <subcellularLocation>
        <location evidence="1">Nucleus</location>
    </subcellularLocation>
</comment>
<evidence type="ECO:0000259" key="7">
    <source>
        <dbReference type="Pfam" id="PF04719"/>
    </source>
</evidence>
<feature type="domain" description="TAFII28-like protein" evidence="7">
    <location>
        <begin position="137"/>
        <end position="229"/>
    </location>
</feature>
<evidence type="ECO:0000313" key="9">
    <source>
        <dbReference type="Proteomes" id="UP001213623"/>
    </source>
</evidence>
<evidence type="ECO:0000256" key="5">
    <source>
        <dbReference type="ARBA" id="ARBA00023242"/>
    </source>
</evidence>
<dbReference type="EMBL" id="CP119893">
    <property type="protein sequence ID" value="WFD26347.1"/>
    <property type="molecule type" value="Genomic_DNA"/>
</dbReference>
<feature type="compositionally biased region" description="Basic and acidic residues" evidence="6">
    <location>
        <begin position="78"/>
        <end position="97"/>
    </location>
</feature>
<reference evidence="8" key="1">
    <citation type="submission" date="2023-03" db="EMBL/GenBank/DDBJ databases">
        <title>Mating type loci evolution in Malassezia.</title>
        <authorList>
            <person name="Coelho M.A."/>
        </authorList>
    </citation>
    <scope>NUCLEOTIDE SEQUENCE</scope>
    <source>
        <strain evidence="8">CBS 9557</strain>
    </source>
</reference>